<reference evidence="1 2" key="1">
    <citation type="submission" date="2024-02" db="EMBL/GenBank/DDBJ databases">
        <title>High-quality chromosome-scale genome assembly of Pensacola bahiagrass (Paspalum notatum Flugge var. saurae).</title>
        <authorList>
            <person name="Vega J.M."/>
            <person name="Podio M."/>
            <person name="Orjuela J."/>
            <person name="Siena L.A."/>
            <person name="Pessino S.C."/>
            <person name="Combes M.C."/>
            <person name="Mariac C."/>
            <person name="Albertini E."/>
            <person name="Pupilli F."/>
            <person name="Ortiz J.P.A."/>
            <person name="Leblanc O."/>
        </authorList>
    </citation>
    <scope>NUCLEOTIDE SEQUENCE [LARGE SCALE GENOMIC DNA]</scope>
    <source>
        <strain evidence="1">R1</strain>
        <tissue evidence="1">Leaf</tissue>
    </source>
</reference>
<proteinExistence type="predicted"/>
<evidence type="ECO:0000313" key="2">
    <source>
        <dbReference type="Proteomes" id="UP001341281"/>
    </source>
</evidence>
<dbReference type="Proteomes" id="UP001341281">
    <property type="component" value="Chromosome 05"/>
</dbReference>
<sequence>MSWHWSDISGHDVALFLQVFCLS</sequence>
<dbReference type="AlphaFoldDB" id="A0AAQ3TML5"/>
<accession>A0AAQ3TML5</accession>
<gene>
    <name evidence="1" type="ORF">U9M48_023883</name>
</gene>
<keyword evidence="2" id="KW-1185">Reference proteome</keyword>
<name>A0AAQ3TML5_PASNO</name>
<evidence type="ECO:0000313" key="1">
    <source>
        <dbReference type="EMBL" id="WVZ75859.1"/>
    </source>
</evidence>
<dbReference type="EMBL" id="CP144749">
    <property type="protein sequence ID" value="WVZ75859.1"/>
    <property type="molecule type" value="Genomic_DNA"/>
</dbReference>
<protein>
    <submittedName>
        <fullName evidence="1">Uncharacterized protein</fullName>
    </submittedName>
</protein>
<organism evidence="1 2">
    <name type="scientific">Paspalum notatum var. saurae</name>
    <dbReference type="NCBI Taxonomy" id="547442"/>
    <lineage>
        <taxon>Eukaryota</taxon>
        <taxon>Viridiplantae</taxon>
        <taxon>Streptophyta</taxon>
        <taxon>Embryophyta</taxon>
        <taxon>Tracheophyta</taxon>
        <taxon>Spermatophyta</taxon>
        <taxon>Magnoliopsida</taxon>
        <taxon>Liliopsida</taxon>
        <taxon>Poales</taxon>
        <taxon>Poaceae</taxon>
        <taxon>PACMAD clade</taxon>
        <taxon>Panicoideae</taxon>
        <taxon>Andropogonodae</taxon>
        <taxon>Paspaleae</taxon>
        <taxon>Paspalinae</taxon>
        <taxon>Paspalum</taxon>
    </lineage>
</organism>